<feature type="transmembrane region" description="Helical" evidence="13">
    <location>
        <begin position="56"/>
        <end position="78"/>
    </location>
</feature>
<reference evidence="14 15" key="1">
    <citation type="submission" date="2020-04" db="EMBL/GenBank/DDBJ databases">
        <title>Perkinsus olseni comparative genomics.</title>
        <authorList>
            <person name="Bogema D.R."/>
        </authorList>
    </citation>
    <scope>NUCLEOTIDE SEQUENCE [LARGE SCALE GENOMIC DNA]</scope>
    <source>
        <strain evidence="14">00978-12</strain>
    </source>
</reference>
<dbReference type="PANTHER" id="PTHR47366">
    <property type="entry name" value="TWO-ON-TWO HEMOGLOBIN-3"/>
    <property type="match status" value="1"/>
</dbReference>
<evidence type="ECO:0000256" key="6">
    <source>
        <dbReference type="ARBA" id="ARBA00022692"/>
    </source>
</evidence>
<dbReference type="InterPro" id="IPR009050">
    <property type="entry name" value="Globin-like_sf"/>
</dbReference>
<evidence type="ECO:0000256" key="11">
    <source>
        <dbReference type="ARBA" id="ARBA00034496"/>
    </source>
</evidence>
<comment type="cofactor">
    <cofactor evidence="1">
        <name>heme</name>
        <dbReference type="ChEBI" id="CHEBI:30413"/>
    </cofactor>
</comment>
<dbReference type="GO" id="GO:0046872">
    <property type="term" value="F:metal ion binding"/>
    <property type="evidence" value="ECO:0007669"/>
    <property type="project" value="UniProtKB-KW"/>
</dbReference>
<evidence type="ECO:0000256" key="8">
    <source>
        <dbReference type="ARBA" id="ARBA00022989"/>
    </source>
</evidence>
<comment type="similarity">
    <text evidence="11">Belongs to the truncated hemoglobin family. Group II subfamily.</text>
</comment>
<evidence type="ECO:0000256" key="7">
    <source>
        <dbReference type="ARBA" id="ARBA00022723"/>
    </source>
</evidence>
<dbReference type="GO" id="GO:0020037">
    <property type="term" value="F:heme binding"/>
    <property type="evidence" value="ECO:0007669"/>
    <property type="project" value="InterPro"/>
</dbReference>
<comment type="subcellular location">
    <subcellularLocation>
        <location evidence="2">Membrane</location>
        <topology evidence="2">Multi-pass membrane protein</topology>
    </subcellularLocation>
</comment>
<evidence type="ECO:0000256" key="4">
    <source>
        <dbReference type="ARBA" id="ARBA00022448"/>
    </source>
</evidence>
<dbReference type="Pfam" id="PF01152">
    <property type="entry name" value="Bac_globin"/>
    <property type="match status" value="8"/>
</dbReference>
<keyword evidence="8 13" id="KW-1133">Transmembrane helix</keyword>
<evidence type="ECO:0000313" key="14">
    <source>
        <dbReference type="EMBL" id="KAF4694955.1"/>
    </source>
</evidence>
<organism evidence="14 15">
    <name type="scientific">Perkinsus olseni</name>
    <name type="common">Perkinsus atlanticus</name>
    <dbReference type="NCBI Taxonomy" id="32597"/>
    <lineage>
        <taxon>Eukaryota</taxon>
        <taxon>Sar</taxon>
        <taxon>Alveolata</taxon>
        <taxon>Perkinsozoa</taxon>
        <taxon>Perkinsea</taxon>
        <taxon>Perkinsida</taxon>
        <taxon>Perkinsidae</taxon>
        <taxon>Perkinsus</taxon>
    </lineage>
</organism>
<evidence type="ECO:0000256" key="13">
    <source>
        <dbReference type="SAM" id="Phobius"/>
    </source>
</evidence>
<evidence type="ECO:0000256" key="1">
    <source>
        <dbReference type="ARBA" id="ARBA00001971"/>
    </source>
</evidence>
<dbReference type="InterPro" id="IPR019795">
    <property type="entry name" value="Globin_bac-like_CS"/>
</dbReference>
<dbReference type="SUPFAM" id="SSF46458">
    <property type="entry name" value="Globin-like"/>
    <property type="match status" value="8"/>
</dbReference>
<keyword evidence="5" id="KW-0349">Heme</keyword>
<evidence type="ECO:0000256" key="12">
    <source>
        <dbReference type="SAM" id="MobiDB-lite"/>
    </source>
</evidence>
<dbReference type="GO" id="GO:0019825">
    <property type="term" value="F:oxygen binding"/>
    <property type="evidence" value="ECO:0007669"/>
    <property type="project" value="InterPro"/>
</dbReference>
<keyword evidence="7" id="KW-0479">Metal-binding</keyword>
<dbReference type="GO" id="GO:0016192">
    <property type="term" value="P:vesicle-mediated transport"/>
    <property type="evidence" value="ECO:0007669"/>
    <property type="project" value="InterPro"/>
</dbReference>
<feature type="region of interest" description="Disordered" evidence="12">
    <location>
        <begin position="1450"/>
        <end position="1483"/>
    </location>
</feature>
<evidence type="ECO:0000313" key="15">
    <source>
        <dbReference type="Proteomes" id="UP000541610"/>
    </source>
</evidence>
<dbReference type="GO" id="GO:0005737">
    <property type="term" value="C:cytoplasm"/>
    <property type="evidence" value="ECO:0007669"/>
    <property type="project" value="UniProtKB-ARBA"/>
</dbReference>
<accession>A0A7J6PFP1</accession>
<dbReference type="OrthoDB" id="431117at2759"/>
<keyword evidence="9" id="KW-0408">Iron</keyword>
<comment type="caution">
    <text evidence="14">The sequence shown here is derived from an EMBL/GenBank/DDBJ whole genome shotgun (WGS) entry which is preliminary data.</text>
</comment>
<evidence type="ECO:0000256" key="5">
    <source>
        <dbReference type="ARBA" id="ARBA00022617"/>
    </source>
</evidence>
<dbReference type="GO" id="GO:0005344">
    <property type="term" value="F:oxygen carrier activity"/>
    <property type="evidence" value="ECO:0007669"/>
    <property type="project" value="InterPro"/>
</dbReference>
<evidence type="ECO:0000256" key="2">
    <source>
        <dbReference type="ARBA" id="ARBA00004141"/>
    </source>
</evidence>
<dbReference type="GO" id="GO:0016020">
    <property type="term" value="C:membrane"/>
    <property type="evidence" value="ECO:0007669"/>
    <property type="project" value="UniProtKB-SubCell"/>
</dbReference>
<dbReference type="InterPro" id="IPR012292">
    <property type="entry name" value="Globin/Proto"/>
</dbReference>
<evidence type="ECO:0000256" key="3">
    <source>
        <dbReference type="ARBA" id="ARBA00009660"/>
    </source>
</evidence>
<feature type="compositionally biased region" description="Basic residues" evidence="12">
    <location>
        <begin position="1409"/>
        <end position="1420"/>
    </location>
</feature>
<gene>
    <name evidence="14" type="ORF">FOZ60_006473</name>
</gene>
<evidence type="ECO:0000256" key="9">
    <source>
        <dbReference type="ARBA" id="ARBA00023004"/>
    </source>
</evidence>
<dbReference type="InterPro" id="IPR007305">
    <property type="entry name" value="Vesicle_transpt_Got1/SFT2"/>
</dbReference>
<dbReference type="GO" id="GO:0012505">
    <property type="term" value="C:endomembrane system"/>
    <property type="evidence" value="ECO:0007669"/>
    <property type="project" value="UniProtKB-ARBA"/>
</dbReference>
<protein>
    <submittedName>
        <fullName evidence="14">Uncharacterized protein</fullName>
    </submittedName>
</protein>
<keyword evidence="10 13" id="KW-0472">Membrane</keyword>
<sequence length="1524" mass="171235">MQSGTQAFQGMKQQASDMASTRDTIGKFIMFFAAGCICMMLALTFLPMVVIAPQKFALMFTVGSCLILMSFSVLKGHAAFIAHIMSPEKRLFTAGYAASLVATLYGALVSKSHKSPYDDRECGGVYREELVLFKRRRCCFKLTVKRTSALNRLMADVAALLESIERSQSEVESVKLRIANVAGKLNQVRMAVATSSGPSSAMKDVGTNRLRDEIAKARDGIKQFKNMIKDAAEAAAAEEQTTMGFGALKKRMAHDDKTKTLYERIGGDLTLETAVEMAYGRALQDPRTRAYFEKNQRKMASIRQKMHQFLSGLMGGPVLYDEENVKPAHYHMNITDYHFDAVVEHFQNAFEELGVHPNAVLDAVTAFRTVRREITTGCTVRMEVARRNMEKGKDLLYRKVGEAKGVAKFMERLYDLICIDTRIKKFFQGKDVNKVKKSQTVFFTEVLGGDNKWKGRSIPEIHKGMNVDDYHFDCLLMNAEKALSGLGVEEDTIDEVLVVLEGFRAEVLNRKRGINAAHKVVDGKTVLERLGGEMNMESLIETMYSGCLVDPRVKYYFALEPAKMTNLKSKMAQVIVGLSGGPAVYDLKRLRPLHYNMNITDYHFDTMLENLRVACEMMELTPELTRDIAEVAASVRPDITAGCTVRLEIARKKTESAGTDGLFCVLGGDEGVMKFMDKLYESVLQDDRIQHFFSGAKLDSVKKSQAEYVAQLFGSAREYMGRELPRIHAMIRIADFHFDCFIEQCRKNLTACGLDSDSVDECTVLLETARASVVHPDLRKHDAEASAAVSKYETDVIPSPSEPLSLSRVWFFLYYHTFDARYDRIGGEPALTKLIDIVYDKALVDTSLRSFLEKNKAKVSSIKKKMIQFLCGITGGTTSYDANDMQPAHYNMNITDYHFDAMLLLIRETFLRELDMKRSDCRELMKLLQPVRPMVTTGYGVRREIALKNLSLGKDQLYRKLGGEKGIRETLNVLYQIVTTDARIKEFFDEKKIKKIKEGQTKYFIEMFGGPKTPTGRELYAIHENLGVNDFHFDAFMADLQRAMLGTGVDEVIMDEVLITVEQVRPQVMGRKTVEVAGVMKNGKTLLMRLGGDMNLESLVENMYDRAVVDSRVQFFFNRDKATQRRIRMKMYQYLSGAFGGPVQYDPANLKPAHYNMNITNYHFDAILEILTRAAKEMNIDADTMDDMTQVVNGIRSDVTIGCTVRMEAARKKNETDGLDQLFMKLGGHEGISTFISRLYEFVERDNRINMFFEGSKLELIKKAQGDYISMLLGGSSEYNGRSLEEIHQTLAMTDFHLDCFLQCVQKALRDCGAEQDTTDEVVVRLESVRKAILHAHYSDAHESLEGRVDRHSVELPSASFRGMATPEGKRPRCLACLLGMLRGSRSRLHAVEVRLTDDDATFNSGAKQQKRVSRTRRFNTRATQTDESTVGGGGGRKLSVAVPVPWAGDLPTTPMSFRKQRTPSGSSFGENPEGTGNAGVSMSSGAELLQGKRHHIVFLGDTESVVLCRDVMHRARTSRIYGK</sequence>
<dbReference type="PROSITE" id="PS01213">
    <property type="entry name" value="GLOBIN_FAM_2"/>
    <property type="match status" value="1"/>
</dbReference>
<dbReference type="EMBL" id="JABANP010000026">
    <property type="protein sequence ID" value="KAF4694955.1"/>
    <property type="molecule type" value="Genomic_DNA"/>
</dbReference>
<name>A0A7J6PFP1_PEROL</name>
<keyword evidence="6 13" id="KW-0812">Transmembrane</keyword>
<comment type="similarity">
    <text evidence="3">Belongs to the truncated hemoglobin family. Group I subfamily.</text>
</comment>
<keyword evidence="4" id="KW-0813">Transport</keyword>
<feature type="transmembrane region" description="Helical" evidence="13">
    <location>
        <begin position="90"/>
        <end position="108"/>
    </location>
</feature>
<dbReference type="InterPro" id="IPR044203">
    <property type="entry name" value="GlbO/GLB3-like"/>
</dbReference>
<feature type="transmembrane region" description="Helical" evidence="13">
    <location>
        <begin position="28"/>
        <end position="50"/>
    </location>
</feature>
<dbReference type="Pfam" id="PF04178">
    <property type="entry name" value="Got1"/>
    <property type="match status" value="1"/>
</dbReference>
<dbReference type="Proteomes" id="UP000541610">
    <property type="component" value="Unassembled WGS sequence"/>
</dbReference>
<dbReference type="InterPro" id="IPR001486">
    <property type="entry name" value="Hemoglobin_trunc"/>
</dbReference>
<feature type="region of interest" description="Disordered" evidence="12">
    <location>
        <begin position="1405"/>
        <end position="1438"/>
    </location>
</feature>
<evidence type="ECO:0000256" key="10">
    <source>
        <dbReference type="ARBA" id="ARBA00023136"/>
    </source>
</evidence>
<dbReference type="Gene3D" id="1.10.490.10">
    <property type="entry name" value="Globins"/>
    <property type="match status" value="8"/>
</dbReference>
<proteinExistence type="inferred from homology"/>
<dbReference type="CDD" id="cd00454">
    <property type="entry name" value="TrHb1_N"/>
    <property type="match status" value="8"/>
</dbReference>